<sequence>MAFPFVVYIGRISNLNFSPLAQLSALFRHKCFCRLVRLTLNVFFSRLIPILIKIFNNCNQTVSKRQL</sequence>
<organism evidence="1 2">
    <name type="scientific">Trema orientale</name>
    <name type="common">Charcoal tree</name>
    <name type="synonym">Celtis orientalis</name>
    <dbReference type="NCBI Taxonomy" id="63057"/>
    <lineage>
        <taxon>Eukaryota</taxon>
        <taxon>Viridiplantae</taxon>
        <taxon>Streptophyta</taxon>
        <taxon>Embryophyta</taxon>
        <taxon>Tracheophyta</taxon>
        <taxon>Spermatophyta</taxon>
        <taxon>Magnoliopsida</taxon>
        <taxon>eudicotyledons</taxon>
        <taxon>Gunneridae</taxon>
        <taxon>Pentapetalae</taxon>
        <taxon>rosids</taxon>
        <taxon>fabids</taxon>
        <taxon>Rosales</taxon>
        <taxon>Cannabaceae</taxon>
        <taxon>Trema</taxon>
    </lineage>
</organism>
<comment type="caution">
    <text evidence="1">The sequence shown here is derived from an EMBL/GenBank/DDBJ whole genome shotgun (WGS) entry which is preliminary data.</text>
</comment>
<evidence type="ECO:0000313" key="2">
    <source>
        <dbReference type="Proteomes" id="UP000237000"/>
    </source>
</evidence>
<accession>A0A2P5FTQ3</accession>
<dbReference type="AlphaFoldDB" id="A0A2P5FTQ3"/>
<name>A0A2P5FTQ3_TREOI</name>
<protein>
    <submittedName>
        <fullName evidence="1">Uncharacterized protein</fullName>
    </submittedName>
</protein>
<dbReference type="EMBL" id="JXTC01000009">
    <property type="protein sequence ID" value="POO01172.1"/>
    <property type="molecule type" value="Genomic_DNA"/>
</dbReference>
<gene>
    <name evidence="1" type="ORF">TorRG33x02_029260</name>
</gene>
<reference evidence="2" key="1">
    <citation type="submission" date="2016-06" db="EMBL/GenBank/DDBJ databases">
        <title>Parallel loss of symbiosis genes in relatives of nitrogen-fixing non-legume Parasponia.</title>
        <authorList>
            <person name="Van Velzen R."/>
            <person name="Holmer R."/>
            <person name="Bu F."/>
            <person name="Rutten L."/>
            <person name="Van Zeijl A."/>
            <person name="Liu W."/>
            <person name="Santuari L."/>
            <person name="Cao Q."/>
            <person name="Sharma T."/>
            <person name="Shen D."/>
            <person name="Roswanjaya Y."/>
            <person name="Wardhani T."/>
            <person name="Kalhor M.S."/>
            <person name="Jansen J."/>
            <person name="Van den Hoogen J."/>
            <person name="Gungor B."/>
            <person name="Hartog M."/>
            <person name="Hontelez J."/>
            <person name="Verver J."/>
            <person name="Yang W.-C."/>
            <person name="Schijlen E."/>
            <person name="Repin R."/>
            <person name="Schilthuizen M."/>
            <person name="Schranz E."/>
            <person name="Heidstra R."/>
            <person name="Miyata K."/>
            <person name="Fedorova E."/>
            <person name="Kohlen W."/>
            <person name="Bisseling T."/>
            <person name="Smit S."/>
            <person name="Geurts R."/>
        </authorList>
    </citation>
    <scope>NUCLEOTIDE SEQUENCE [LARGE SCALE GENOMIC DNA]</scope>
    <source>
        <strain evidence="2">cv. RG33-2</strain>
    </source>
</reference>
<dbReference type="InParanoid" id="A0A2P5FTQ3"/>
<proteinExistence type="predicted"/>
<dbReference type="OrthoDB" id="10318349at2759"/>
<evidence type="ECO:0000313" key="1">
    <source>
        <dbReference type="EMBL" id="POO01172.1"/>
    </source>
</evidence>
<dbReference type="Proteomes" id="UP000237000">
    <property type="component" value="Unassembled WGS sequence"/>
</dbReference>
<keyword evidence="2" id="KW-1185">Reference proteome</keyword>